<keyword evidence="2" id="KW-0472">Membrane</keyword>
<evidence type="ECO:0000313" key="4">
    <source>
        <dbReference type="Proteomes" id="UP000578697"/>
    </source>
</evidence>
<gene>
    <name evidence="3" type="ORF">HNP77_001219</name>
</gene>
<reference evidence="3 4" key="1">
    <citation type="submission" date="2020-08" db="EMBL/GenBank/DDBJ databases">
        <title>Genomic Encyclopedia of Type Strains, Phase IV (KMG-IV): sequencing the most valuable type-strain genomes for metagenomic binning, comparative biology and taxonomic classification.</title>
        <authorList>
            <person name="Goeker M."/>
        </authorList>
    </citation>
    <scope>NUCLEOTIDE SEQUENCE [LARGE SCALE GENOMIC DNA]</scope>
    <source>
        <strain evidence="3 4">DSM 103679</strain>
    </source>
</reference>
<evidence type="ECO:0000256" key="2">
    <source>
        <dbReference type="SAM" id="Phobius"/>
    </source>
</evidence>
<evidence type="ECO:0000256" key="1">
    <source>
        <dbReference type="SAM" id="MobiDB-lite"/>
    </source>
</evidence>
<name>A0A840SDP5_9SPIR</name>
<proteinExistence type="predicted"/>
<protein>
    <submittedName>
        <fullName evidence="3">Flagellar biosynthesis/type III secretory pathway M-ring protein FliF/YscJ</fullName>
    </submittedName>
</protein>
<feature type="compositionally biased region" description="Basic and acidic residues" evidence="1">
    <location>
        <begin position="115"/>
        <end position="128"/>
    </location>
</feature>
<feature type="region of interest" description="Disordered" evidence="1">
    <location>
        <begin position="98"/>
        <end position="128"/>
    </location>
</feature>
<keyword evidence="4" id="KW-1185">Reference proteome</keyword>
<organism evidence="3 4">
    <name type="scientific">Treponema rectale</name>
    <dbReference type="NCBI Taxonomy" id="744512"/>
    <lineage>
        <taxon>Bacteria</taxon>
        <taxon>Pseudomonadati</taxon>
        <taxon>Spirochaetota</taxon>
        <taxon>Spirochaetia</taxon>
        <taxon>Spirochaetales</taxon>
        <taxon>Treponemataceae</taxon>
        <taxon>Treponema</taxon>
    </lineage>
</organism>
<sequence length="128" mass="14487">MNKKVYTGVFVLIATALNLIFTLLVIIASISLGTAALRFVFKVPEGSQVYAYVILGGLIFGIVLSFIVYTKVTTKLIQRYNMDEKFEDNWFGRKKTDKNGKPVVTRKTNMPDSVKLSDEEAAEREKWD</sequence>
<keyword evidence="3" id="KW-0966">Cell projection</keyword>
<keyword evidence="3" id="KW-0969">Cilium</keyword>
<dbReference type="RefSeq" id="WP_184652289.1">
    <property type="nucleotide sequence ID" value="NZ_JACHFR010000002.1"/>
</dbReference>
<keyword evidence="2" id="KW-0812">Transmembrane</keyword>
<feature type="transmembrane region" description="Helical" evidence="2">
    <location>
        <begin position="9"/>
        <end position="37"/>
    </location>
</feature>
<accession>A0A840SDP5</accession>
<evidence type="ECO:0000313" key="3">
    <source>
        <dbReference type="EMBL" id="MBB5218850.1"/>
    </source>
</evidence>
<comment type="caution">
    <text evidence="3">The sequence shown here is derived from an EMBL/GenBank/DDBJ whole genome shotgun (WGS) entry which is preliminary data.</text>
</comment>
<dbReference type="Proteomes" id="UP000578697">
    <property type="component" value="Unassembled WGS sequence"/>
</dbReference>
<dbReference type="EMBL" id="JACHFR010000002">
    <property type="protein sequence ID" value="MBB5218850.1"/>
    <property type="molecule type" value="Genomic_DNA"/>
</dbReference>
<dbReference type="AlphaFoldDB" id="A0A840SDP5"/>
<feature type="transmembrane region" description="Helical" evidence="2">
    <location>
        <begin position="49"/>
        <end position="69"/>
    </location>
</feature>
<keyword evidence="2" id="KW-1133">Transmembrane helix</keyword>
<keyword evidence="3" id="KW-0282">Flagellum</keyword>